<accession>A0A428B8C8</accession>
<comment type="caution">
    <text evidence="1">The sequence shown here is derived from an EMBL/GenBank/DDBJ whole genome shotgun (WGS) entry which is preliminary data.</text>
</comment>
<reference evidence="1 2" key="1">
    <citation type="submission" date="2018-11" db="EMBL/GenBank/DDBJ databases">
        <title>Species Designations Belie Phenotypic and Genotypic Heterogeneity in Oral Streptococci.</title>
        <authorList>
            <person name="Velsko I."/>
        </authorList>
    </citation>
    <scope>NUCLEOTIDE SEQUENCE [LARGE SCALE GENOMIC DNA]</scope>
    <source>
        <strain evidence="1 2">BCC15</strain>
    </source>
</reference>
<evidence type="ECO:0000313" key="1">
    <source>
        <dbReference type="EMBL" id="RSI59643.1"/>
    </source>
</evidence>
<protein>
    <submittedName>
        <fullName evidence="1">Uncharacterized protein</fullName>
    </submittedName>
</protein>
<dbReference type="RefSeq" id="WP_125448087.1">
    <property type="nucleotide sequence ID" value="NZ_RJNH01000013.1"/>
</dbReference>
<gene>
    <name evidence="1" type="ORF">D8865_09220</name>
</gene>
<name>A0A428B8C8_STRMT</name>
<organism evidence="1 2">
    <name type="scientific">Streptococcus mitis</name>
    <dbReference type="NCBI Taxonomy" id="28037"/>
    <lineage>
        <taxon>Bacteria</taxon>
        <taxon>Bacillati</taxon>
        <taxon>Bacillota</taxon>
        <taxon>Bacilli</taxon>
        <taxon>Lactobacillales</taxon>
        <taxon>Streptococcaceae</taxon>
        <taxon>Streptococcus</taxon>
        <taxon>Streptococcus mitis group</taxon>
    </lineage>
</organism>
<dbReference type="AlphaFoldDB" id="A0A428B8C8"/>
<dbReference type="Proteomes" id="UP000278653">
    <property type="component" value="Unassembled WGS sequence"/>
</dbReference>
<proteinExistence type="predicted"/>
<sequence>MRKILENAFKGVVGELIGTHVPRDPLGIYGHEQEQKKRYQVLKRFGIYKSDTNNDTFKSPAVSSLSEEYYRKFYMEVVKFPNSYPFAIVVSRDNINIVSNTGAGFSGEMEVDAEDKSLALNRSKNITHIIDYEDESAYDVVYNLLTDFDKKVLRTISEFRNVQHLQILREFGDKTNKIEKSLERLNRLYLIQKFRFKLPNEAEQEYGFCYAIYSHGSYLLMKHMDLSPQYAYKWKEQQRREDDYSPIRHWKIMDAYLNFRFHKEFAGFVSYTYLNQFTYTEKIELRKAKHQPSSKDEEQFMNSANVRVPEKVKEITRLVRRVRFNGQILLYNQETKKTTKFDLYPFITTDKQDSDLSKLETIFKHYGRFNNGLDAEGNKRFLLIIVDNPSVIALIEEEYRLSDRYVSLENILFMDLSESKKDFFSSIKRIKHFDDSNPELRTVQFKIAENM</sequence>
<dbReference type="EMBL" id="RJNH01000013">
    <property type="protein sequence ID" value="RSI59643.1"/>
    <property type="molecule type" value="Genomic_DNA"/>
</dbReference>
<evidence type="ECO:0000313" key="2">
    <source>
        <dbReference type="Proteomes" id="UP000278653"/>
    </source>
</evidence>